<evidence type="ECO:0000313" key="1">
    <source>
        <dbReference type="EMBL" id="PRR80097.1"/>
    </source>
</evidence>
<evidence type="ECO:0008006" key="3">
    <source>
        <dbReference type="Google" id="ProtNLM"/>
    </source>
</evidence>
<accession>A0A2T0B8F8</accession>
<dbReference type="AlphaFoldDB" id="A0A2T0B8F8"/>
<dbReference type="RefSeq" id="WP_106062663.1">
    <property type="nucleotide sequence ID" value="NZ_PVXO01000009.1"/>
</dbReference>
<keyword evidence="2" id="KW-1185">Reference proteome</keyword>
<name>A0A2T0B8F8_9CLOT</name>
<dbReference type="SUPFAM" id="SSF88713">
    <property type="entry name" value="Glycoside hydrolase/deacetylase"/>
    <property type="match status" value="1"/>
</dbReference>
<dbReference type="GO" id="GO:0005975">
    <property type="term" value="P:carbohydrate metabolic process"/>
    <property type="evidence" value="ECO:0007669"/>
    <property type="project" value="InterPro"/>
</dbReference>
<sequence>MGNIEKLVNKEGFAFALSIDCEGTNFDKNLENNAKNLERLLRLNSKNNIYTILFITPYFADMLCKLNLVEKIKQYKVIFGLHIHPDNLPEEIKIHCPFINHEEKLLAAYSYEEQKIIIKHSMDYLYGKGINPIEIFRGGYFSMDDNTSKALKELTDINYESHNIYRKQYKVTKNLLTPVPVYAFDSNEELRLEYFSTEKLVQMLAEAIKDNKKALGITHSYLLDPEDLHYKRDNIAKDIHYRLKELIKVIKLYKQAIEPIENIKL</sequence>
<dbReference type="InterPro" id="IPR011330">
    <property type="entry name" value="Glyco_hydro/deAcase_b/a-brl"/>
</dbReference>
<reference evidence="1 2" key="1">
    <citation type="submission" date="2018-03" db="EMBL/GenBank/DDBJ databases">
        <title>Genome sequence of Clostridium liquoris DSM 100320.</title>
        <authorList>
            <person name="Poehlein A."/>
            <person name="Daniel R."/>
        </authorList>
    </citation>
    <scope>NUCLEOTIDE SEQUENCE [LARGE SCALE GENOMIC DNA]</scope>
    <source>
        <strain evidence="1 2">DSM 100320</strain>
    </source>
</reference>
<evidence type="ECO:0000313" key="2">
    <source>
        <dbReference type="Proteomes" id="UP000239706"/>
    </source>
</evidence>
<dbReference type="OrthoDB" id="1890730at2"/>
<dbReference type="EMBL" id="PVXO01000009">
    <property type="protein sequence ID" value="PRR80097.1"/>
    <property type="molecule type" value="Genomic_DNA"/>
</dbReference>
<proteinExistence type="predicted"/>
<organism evidence="1 2">
    <name type="scientific">Clostridium liquoris</name>
    <dbReference type="NCBI Taxonomy" id="1289519"/>
    <lineage>
        <taxon>Bacteria</taxon>
        <taxon>Bacillati</taxon>
        <taxon>Bacillota</taxon>
        <taxon>Clostridia</taxon>
        <taxon>Eubacteriales</taxon>
        <taxon>Clostridiaceae</taxon>
        <taxon>Clostridium</taxon>
    </lineage>
</organism>
<protein>
    <recommendedName>
        <fullName evidence="3">Polysaccharide deacetylase</fullName>
    </recommendedName>
</protein>
<comment type="caution">
    <text evidence="1">The sequence shown here is derived from an EMBL/GenBank/DDBJ whole genome shotgun (WGS) entry which is preliminary data.</text>
</comment>
<dbReference type="Proteomes" id="UP000239706">
    <property type="component" value="Unassembled WGS sequence"/>
</dbReference>
<gene>
    <name evidence="1" type="ORF">CLLI_04810</name>
</gene>
<dbReference type="Gene3D" id="3.20.20.370">
    <property type="entry name" value="Glycoside hydrolase/deacetylase"/>
    <property type="match status" value="1"/>
</dbReference>